<gene>
    <name evidence="5" type="ORF">FOB72_14105</name>
</gene>
<dbReference type="NCBIfam" id="TIGR00369">
    <property type="entry name" value="unchar_dom_1"/>
    <property type="match status" value="1"/>
</dbReference>
<dbReference type="SUPFAM" id="SSF54637">
    <property type="entry name" value="Thioesterase/thiol ester dehydrase-isomerase"/>
    <property type="match status" value="1"/>
</dbReference>
<dbReference type="Pfam" id="PF03061">
    <property type="entry name" value="4HBT"/>
    <property type="match status" value="1"/>
</dbReference>
<evidence type="ECO:0000256" key="1">
    <source>
        <dbReference type="ARBA" id="ARBA00008324"/>
    </source>
</evidence>
<dbReference type="GO" id="GO:0047617">
    <property type="term" value="F:fatty acyl-CoA hydrolase activity"/>
    <property type="evidence" value="ECO:0007669"/>
    <property type="project" value="InterPro"/>
</dbReference>
<organism evidence="5 6">
    <name type="scientific">Cupriavidus pauculus</name>
    <dbReference type="NCBI Taxonomy" id="82633"/>
    <lineage>
        <taxon>Bacteria</taxon>
        <taxon>Pseudomonadati</taxon>
        <taxon>Pseudomonadota</taxon>
        <taxon>Betaproteobacteria</taxon>
        <taxon>Burkholderiales</taxon>
        <taxon>Burkholderiaceae</taxon>
        <taxon>Cupriavidus</taxon>
    </lineage>
</organism>
<comment type="similarity">
    <text evidence="1">Belongs to the thioesterase PaaI family.</text>
</comment>
<evidence type="ECO:0000313" key="5">
    <source>
        <dbReference type="EMBL" id="QET03066.1"/>
    </source>
</evidence>
<dbReference type="PANTHER" id="PTHR21660">
    <property type="entry name" value="THIOESTERASE SUPERFAMILY MEMBER-RELATED"/>
    <property type="match status" value="1"/>
</dbReference>
<dbReference type="PANTHER" id="PTHR21660:SF1">
    <property type="entry name" value="ACYL-COENZYME A THIOESTERASE 13"/>
    <property type="match status" value="1"/>
</dbReference>
<dbReference type="CDD" id="cd03443">
    <property type="entry name" value="PaaI_thioesterase"/>
    <property type="match status" value="1"/>
</dbReference>
<dbReference type="InterPro" id="IPR029069">
    <property type="entry name" value="HotDog_dom_sf"/>
</dbReference>
<evidence type="ECO:0000256" key="2">
    <source>
        <dbReference type="ARBA" id="ARBA00022801"/>
    </source>
</evidence>
<proteinExistence type="inferred from homology"/>
<evidence type="ECO:0000313" key="6">
    <source>
        <dbReference type="Proteomes" id="UP000322822"/>
    </source>
</evidence>
<feature type="domain" description="Thioesterase" evidence="4">
    <location>
        <begin position="73"/>
        <end position="145"/>
    </location>
</feature>
<dbReference type="InterPro" id="IPR006683">
    <property type="entry name" value="Thioestr_dom"/>
</dbReference>
<evidence type="ECO:0000259" key="4">
    <source>
        <dbReference type="Pfam" id="PF03061"/>
    </source>
</evidence>
<dbReference type="Proteomes" id="UP000322822">
    <property type="component" value="Chromosome 1"/>
</dbReference>
<keyword evidence="2" id="KW-0378">Hydrolase</keyword>
<accession>A0A5P2H572</accession>
<dbReference type="EMBL" id="CP044065">
    <property type="protein sequence ID" value="QET03066.1"/>
    <property type="molecule type" value="Genomic_DNA"/>
</dbReference>
<reference evidence="5 6" key="1">
    <citation type="submission" date="2019-09" db="EMBL/GenBank/DDBJ databases">
        <title>FDA dAtabase for Regulatory Grade micrObial Sequences (FDA-ARGOS): Supporting development and validation of Infectious Disease Dx tests.</title>
        <authorList>
            <person name="Sciortino C."/>
            <person name="Tallon L."/>
            <person name="Sadzewicz L."/>
            <person name="Vavikolanu K."/>
            <person name="Mehta A."/>
            <person name="Aluvathingal J."/>
            <person name="Nadendla S."/>
            <person name="Nandy P."/>
            <person name="Geyer C."/>
            <person name="Yan Y."/>
            <person name="Sichtig H."/>
        </authorList>
    </citation>
    <scope>NUCLEOTIDE SEQUENCE [LARGE SCALE GENOMIC DNA]</scope>
    <source>
        <strain evidence="5 6">FDAARGOS_664</strain>
    </source>
</reference>
<dbReference type="InterPro" id="IPR039298">
    <property type="entry name" value="ACOT13"/>
</dbReference>
<dbReference type="AlphaFoldDB" id="A0A5P2H572"/>
<dbReference type="Gene3D" id="3.10.129.10">
    <property type="entry name" value="Hotdog Thioesterase"/>
    <property type="match status" value="1"/>
</dbReference>
<name>A0A5P2H572_9BURK</name>
<dbReference type="InterPro" id="IPR003736">
    <property type="entry name" value="PAAI_dom"/>
</dbReference>
<evidence type="ECO:0000256" key="3">
    <source>
        <dbReference type="SAM" id="MobiDB-lite"/>
    </source>
</evidence>
<feature type="region of interest" description="Disordered" evidence="3">
    <location>
        <begin position="1"/>
        <end position="21"/>
    </location>
</feature>
<dbReference type="OrthoDB" id="8525891at2"/>
<sequence>MSASPAIDGPNDGPNDALNGASRAALAPGRADAIAASFARQGMMRTLGARIERVVHGEVELSMPWSDAVTQQHGFFHGGAIGALADTACGYAALSVVGEGEAGLTAEYKINLLSPAQGERLVAVARVLKPGRTLVVAQGDVFAEQAGRRKQVATMLMTLCVVRTLDHV</sequence>
<protein>
    <submittedName>
        <fullName evidence="5">PaaI family thioesterase</fullName>
    </submittedName>
</protein>